<protein>
    <submittedName>
        <fullName evidence="1">Uncharacterized protein</fullName>
    </submittedName>
</protein>
<dbReference type="AlphaFoldDB" id="A0AAN8X4N6"/>
<proteinExistence type="predicted"/>
<sequence length="61" mass="6970">MRRLTVQNGDIDGDGGTKIDLADSRDVLLREQSKMEDGLLSLKWNNHKSTFFHILNEVRGK</sequence>
<feature type="non-terminal residue" evidence="1">
    <location>
        <position position="61"/>
    </location>
</feature>
<dbReference type="Proteomes" id="UP001381693">
    <property type="component" value="Unassembled WGS sequence"/>
</dbReference>
<organism evidence="1 2">
    <name type="scientific">Halocaridina rubra</name>
    <name type="common">Hawaiian red shrimp</name>
    <dbReference type="NCBI Taxonomy" id="373956"/>
    <lineage>
        <taxon>Eukaryota</taxon>
        <taxon>Metazoa</taxon>
        <taxon>Ecdysozoa</taxon>
        <taxon>Arthropoda</taxon>
        <taxon>Crustacea</taxon>
        <taxon>Multicrustacea</taxon>
        <taxon>Malacostraca</taxon>
        <taxon>Eumalacostraca</taxon>
        <taxon>Eucarida</taxon>
        <taxon>Decapoda</taxon>
        <taxon>Pleocyemata</taxon>
        <taxon>Caridea</taxon>
        <taxon>Atyoidea</taxon>
        <taxon>Atyidae</taxon>
        <taxon>Halocaridina</taxon>
    </lineage>
</organism>
<reference evidence="1 2" key="1">
    <citation type="submission" date="2023-11" db="EMBL/GenBank/DDBJ databases">
        <title>Halocaridina rubra genome assembly.</title>
        <authorList>
            <person name="Smith C."/>
        </authorList>
    </citation>
    <scope>NUCLEOTIDE SEQUENCE [LARGE SCALE GENOMIC DNA]</scope>
    <source>
        <strain evidence="1">EP-1</strain>
        <tissue evidence="1">Whole</tissue>
    </source>
</reference>
<keyword evidence="2" id="KW-1185">Reference proteome</keyword>
<name>A0AAN8X4N6_HALRR</name>
<comment type="caution">
    <text evidence="1">The sequence shown here is derived from an EMBL/GenBank/DDBJ whole genome shotgun (WGS) entry which is preliminary data.</text>
</comment>
<dbReference type="EMBL" id="JAXCGZ010008401">
    <property type="protein sequence ID" value="KAK7077682.1"/>
    <property type="molecule type" value="Genomic_DNA"/>
</dbReference>
<evidence type="ECO:0000313" key="1">
    <source>
        <dbReference type="EMBL" id="KAK7077682.1"/>
    </source>
</evidence>
<gene>
    <name evidence="1" type="ORF">SK128_028475</name>
</gene>
<evidence type="ECO:0000313" key="2">
    <source>
        <dbReference type="Proteomes" id="UP001381693"/>
    </source>
</evidence>
<accession>A0AAN8X4N6</accession>